<feature type="chain" id="PRO_5013227757" evidence="7">
    <location>
        <begin position="26"/>
        <end position="264"/>
    </location>
</feature>
<comment type="similarity">
    <text evidence="2">Belongs to the NlpA lipoprotein family.</text>
</comment>
<accession>A0A1T4VHH2</accession>
<keyword evidence="5" id="KW-0564">Palmitate</keyword>
<keyword evidence="3 7" id="KW-0732">Signal</keyword>
<keyword evidence="6" id="KW-0449">Lipoprotein</keyword>
<evidence type="ECO:0000256" key="5">
    <source>
        <dbReference type="ARBA" id="ARBA00023139"/>
    </source>
</evidence>
<organism evidence="8 9">
    <name type="scientific">Succinivibrio dextrinosolvens DSM 3072</name>
    <dbReference type="NCBI Taxonomy" id="1123324"/>
    <lineage>
        <taxon>Bacteria</taxon>
        <taxon>Pseudomonadati</taxon>
        <taxon>Pseudomonadota</taxon>
        <taxon>Gammaproteobacteria</taxon>
        <taxon>Aeromonadales</taxon>
        <taxon>Succinivibrionaceae</taxon>
        <taxon>Succinivibrio</taxon>
    </lineage>
</organism>
<dbReference type="GO" id="GO:0016020">
    <property type="term" value="C:membrane"/>
    <property type="evidence" value="ECO:0007669"/>
    <property type="project" value="UniProtKB-SubCell"/>
</dbReference>
<reference evidence="9" key="1">
    <citation type="submission" date="2017-02" db="EMBL/GenBank/DDBJ databases">
        <authorList>
            <person name="Varghese N."/>
            <person name="Submissions S."/>
        </authorList>
    </citation>
    <scope>NUCLEOTIDE SEQUENCE [LARGE SCALE GENOMIC DNA]</scope>
    <source>
        <strain evidence="9">DSM 3072</strain>
    </source>
</reference>
<dbReference type="NCBIfam" id="TIGR00363">
    <property type="entry name" value="MetQ/NlpA family lipoprotein"/>
    <property type="match status" value="1"/>
</dbReference>
<evidence type="ECO:0000256" key="7">
    <source>
        <dbReference type="SAM" id="SignalP"/>
    </source>
</evidence>
<evidence type="ECO:0000256" key="1">
    <source>
        <dbReference type="ARBA" id="ARBA00004635"/>
    </source>
</evidence>
<proteinExistence type="inferred from homology"/>
<sequence length="264" mass="28498">MNKLNKLLGATAALAFAVSSFSANANETVSVGATPVPHVEILEVVKPILAKQGVDLKIVEFNDYVQPNLSVSDGQLDTNYFQHRPYLESFIKDRGSDLVEVGGVHIEPMGLYSHKIKKLDELKEGSTVAIPNDPTNGARALLLLQSAGLIELEDPSNITATVLDIKTNSKNLNFKELEAAQLPRSLDDVDAAVINTNFAISANLNPLKDSIIIEKSDSPYVNVLVANSKSAQKEGVKALVKALQSKEVKDFIEKKYNGAVVAAF</sequence>
<gene>
    <name evidence="8" type="ORF">SAMN02745213_01533</name>
</gene>
<evidence type="ECO:0000256" key="2">
    <source>
        <dbReference type="ARBA" id="ARBA00008973"/>
    </source>
</evidence>
<protein>
    <submittedName>
        <fullName evidence="8">D-methionine transport system substrate-binding protein</fullName>
    </submittedName>
</protein>
<keyword evidence="9" id="KW-1185">Reference proteome</keyword>
<dbReference type="PANTHER" id="PTHR30429:SF0">
    <property type="entry name" value="METHIONINE-BINDING LIPOPROTEIN METQ"/>
    <property type="match status" value="1"/>
</dbReference>
<dbReference type="Pfam" id="PF03180">
    <property type="entry name" value="Lipoprotein_9"/>
    <property type="match status" value="1"/>
</dbReference>
<evidence type="ECO:0000313" key="8">
    <source>
        <dbReference type="EMBL" id="SKA64389.1"/>
    </source>
</evidence>
<dbReference type="STRING" id="83771.SAMN02910357_01909"/>
<keyword evidence="4" id="KW-0472">Membrane</keyword>
<dbReference type="PIRSF" id="PIRSF002854">
    <property type="entry name" value="MetQ"/>
    <property type="match status" value="1"/>
</dbReference>
<dbReference type="AlphaFoldDB" id="A0A1T4VHH2"/>
<dbReference type="InterPro" id="IPR004872">
    <property type="entry name" value="Lipoprotein_NlpA"/>
</dbReference>
<dbReference type="PANTHER" id="PTHR30429">
    <property type="entry name" value="D-METHIONINE-BINDING LIPOPROTEIN METQ"/>
    <property type="match status" value="1"/>
</dbReference>
<dbReference type="RefSeq" id="WP_078928962.1">
    <property type="nucleotide sequence ID" value="NZ_FUXX01000025.1"/>
</dbReference>
<feature type="signal peptide" evidence="7">
    <location>
        <begin position="1"/>
        <end position="25"/>
    </location>
</feature>
<evidence type="ECO:0000313" key="9">
    <source>
        <dbReference type="Proteomes" id="UP000242432"/>
    </source>
</evidence>
<evidence type="ECO:0000256" key="3">
    <source>
        <dbReference type="ARBA" id="ARBA00022729"/>
    </source>
</evidence>
<dbReference type="Gene3D" id="3.40.190.10">
    <property type="entry name" value="Periplasmic binding protein-like II"/>
    <property type="match status" value="2"/>
</dbReference>
<dbReference type="SUPFAM" id="SSF53850">
    <property type="entry name" value="Periplasmic binding protein-like II"/>
    <property type="match status" value="1"/>
</dbReference>
<dbReference type="CDD" id="cd13597">
    <property type="entry name" value="PBP2_lipoprotein_Tp32"/>
    <property type="match status" value="1"/>
</dbReference>
<evidence type="ECO:0000256" key="6">
    <source>
        <dbReference type="ARBA" id="ARBA00023288"/>
    </source>
</evidence>
<dbReference type="Proteomes" id="UP000242432">
    <property type="component" value="Unassembled WGS sequence"/>
</dbReference>
<dbReference type="EMBL" id="FUXX01000025">
    <property type="protein sequence ID" value="SKA64389.1"/>
    <property type="molecule type" value="Genomic_DNA"/>
</dbReference>
<evidence type="ECO:0000256" key="4">
    <source>
        <dbReference type="ARBA" id="ARBA00023136"/>
    </source>
</evidence>
<name>A0A1T4VHH2_9GAMM</name>
<comment type="subcellular location">
    <subcellularLocation>
        <location evidence="1">Membrane</location>
        <topology evidence="1">Lipid-anchor</topology>
    </subcellularLocation>
</comment>